<protein>
    <submittedName>
        <fullName evidence="1">Uncharacterized protein</fullName>
    </submittedName>
</protein>
<keyword evidence="2" id="KW-1185">Reference proteome</keyword>
<dbReference type="Proteomes" id="UP000799118">
    <property type="component" value="Unassembled WGS sequence"/>
</dbReference>
<reference evidence="1" key="1">
    <citation type="journal article" date="2019" name="Environ. Microbiol.">
        <title>Fungal ecological strategies reflected in gene transcription - a case study of two litter decomposers.</title>
        <authorList>
            <person name="Barbi F."/>
            <person name="Kohler A."/>
            <person name="Barry K."/>
            <person name="Baskaran P."/>
            <person name="Daum C."/>
            <person name="Fauchery L."/>
            <person name="Ihrmark K."/>
            <person name="Kuo A."/>
            <person name="LaButti K."/>
            <person name="Lipzen A."/>
            <person name="Morin E."/>
            <person name="Grigoriev I.V."/>
            <person name="Henrissat B."/>
            <person name="Lindahl B."/>
            <person name="Martin F."/>
        </authorList>
    </citation>
    <scope>NUCLEOTIDE SEQUENCE</scope>
    <source>
        <strain evidence="1">JB14</strain>
    </source>
</reference>
<proteinExistence type="predicted"/>
<gene>
    <name evidence="1" type="ORF">BT96DRAFT_946743</name>
</gene>
<evidence type="ECO:0000313" key="1">
    <source>
        <dbReference type="EMBL" id="KAE9389570.1"/>
    </source>
</evidence>
<evidence type="ECO:0000313" key="2">
    <source>
        <dbReference type="Proteomes" id="UP000799118"/>
    </source>
</evidence>
<name>A0A6A4GW67_9AGAR</name>
<organism evidence="1 2">
    <name type="scientific">Gymnopus androsaceus JB14</name>
    <dbReference type="NCBI Taxonomy" id="1447944"/>
    <lineage>
        <taxon>Eukaryota</taxon>
        <taxon>Fungi</taxon>
        <taxon>Dikarya</taxon>
        <taxon>Basidiomycota</taxon>
        <taxon>Agaricomycotina</taxon>
        <taxon>Agaricomycetes</taxon>
        <taxon>Agaricomycetidae</taxon>
        <taxon>Agaricales</taxon>
        <taxon>Marasmiineae</taxon>
        <taxon>Omphalotaceae</taxon>
        <taxon>Gymnopus</taxon>
    </lineage>
</organism>
<dbReference type="AlphaFoldDB" id="A0A6A4GW67"/>
<dbReference type="EMBL" id="ML769690">
    <property type="protein sequence ID" value="KAE9389570.1"/>
    <property type="molecule type" value="Genomic_DNA"/>
</dbReference>
<accession>A0A6A4GW67</accession>
<sequence length="103" mass="12195">MQRRWWTDELKKMRRIRDSLSGKAFRKRVQADHPVHEQYWRARQTMSAEIKRVKTEKWVEFLSEANGNSMWEIGRMVEAGPKDGGRARIPELLVKEGGTERVV</sequence>
<dbReference type="OrthoDB" id="3261136at2759"/>